<dbReference type="AlphaFoldDB" id="A0AA40EIY3"/>
<evidence type="ECO:0000256" key="1">
    <source>
        <dbReference type="SAM" id="MobiDB-lite"/>
    </source>
</evidence>
<dbReference type="PANTHER" id="PTHR38166:SF1">
    <property type="entry name" value="C2H2-TYPE DOMAIN-CONTAINING PROTEIN"/>
    <property type="match status" value="1"/>
</dbReference>
<organism evidence="2 3">
    <name type="scientific">Schizothecium vesticola</name>
    <dbReference type="NCBI Taxonomy" id="314040"/>
    <lineage>
        <taxon>Eukaryota</taxon>
        <taxon>Fungi</taxon>
        <taxon>Dikarya</taxon>
        <taxon>Ascomycota</taxon>
        <taxon>Pezizomycotina</taxon>
        <taxon>Sordariomycetes</taxon>
        <taxon>Sordariomycetidae</taxon>
        <taxon>Sordariales</taxon>
        <taxon>Schizotheciaceae</taxon>
        <taxon>Schizothecium</taxon>
    </lineage>
</organism>
<feature type="region of interest" description="Disordered" evidence="1">
    <location>
        <begin position="81"/>
        <end position="101"/>
    </location>
</feature>
<dbReference type="Proteomes" id="UP001172155">
    <property type="component" value="Unassembled WGS sequence"/>
</dbReference>
<proteinExistence type="predicted"/>
<accession>A0AA40EIY3</accession>
<dbReference type="EMBL" id="JAUKUD010000006">
    <property type="protein sequence ID" value="KAK0740181.1"/>
    <property type="molecule type" value="Genomic_DNA"/>
</dbReference>
<dbReference type="Gene3D" id="3.30.160.60">
    <property type="entry name" value="Classic Zinc Finger"/>
    <property type="match status" value="1"/>
</dbReference>
<protein>
    <recommendedName>
        <fullName evidence="4">C2H2-type domain-containing protein</fullName>
    </recommendedName>
</protein>
<reference evidence="2" key="1">
    <citation type="submission" date="2023-06" db="EMBL/GenBank/DDBJ databases">
        <title>Genome-scale phylogeny and comparative genomics of the fungal order Sordariales.</title>
        <authorList>
            <consortium name="Lawrence Berkeley National Laboratory"/>
            <person name="Hensen N."/>
            <person name="Bonometti L."/>
            <person name="Westerberg I."/>
            <person name="Brannstrom I.O."/>
            <person name="Guillou S."/>
            <person name="Cros-Aarteil S."/>
            <person name="Calhoun S."/>
            <person name="Haridas S."/>
            <person name="Kuo A."/>
            <person name="Mondo S."/>
            <person name="Pangilinan J."/>
            <person name="Riley R."/>
            <person name="LaButti K."/>
            <person name="Andreopoulos B."/>
            <person name="Lipzen A."/>
            <person name="Chen C."/>
            <person name="Yanf M."/>
            <person name="Daum C."/>
            <person name="Ng V."/>
            <person name="Clum A."/>
            <person name="Steindorff A."/>
            <person name="Ohm R."/>
            <person name="Martin F."/>
            <person name="Silar P."/>
            <person name="Natvig D."/>
            <person name="Lalanne C."/>
            <person name="Gautier V."/>
            <person name="Ament-velasquez S.L."/>
            <person name="Kruys A."/>
            <person name="Hutchinson M.I."/>
            <person name="Powell A.J."/>
            <person name="Barry K."/>
            <person name="Miller A.N."/>
            <person name="Grigoriev I.V."/>
            <person name="Debuchy R."/>
            <person name="Gladieux P."/>
            <person name="Thoren M.H."/>
            <person name="Johannesson H."/>
        </authorList>
    </citation>
    <scope>NUCLEOTIDE SEQUENCE</scope>
    <source>
        <strain evidence="2">SMH3187-1</strain>
    </source>
</reference>
<evidence type="ECO:0008006" key="4">
    <source>
        <dbReference type="Google" id="ProtNLM"/>
    </source>
</evidence>
<evidence type="ECO:0000313" key="3">
    <source>
        <dbReference type="Proteomes" id="UP001172155"/>
    </source>
</evidence>
<gene>
    <name evidence="2" type="ORF">B0T18DRAFT_417360</name>
</gene>
<keyword evidence="3" id="KW-1185">Reference proteome</keyword>
<evidence type="ECO:0000313" key="2">
    <source>
        <dbReference type="EMBL" id="KAK0740181.1"/>
    </source>
</evidence>
<sequence length="284" mass="32617">MSSSEWYDYQCDPDMDDRMLLFNSLPATHTPLADDHPLQSAVSPLATRGLRDYNRSKTSKATRGLQALHVDAGTATTCVHLRRQPKPSSHRTPPPKTKRPDALACPFSKLDSQRHRSCLTVSFPSVRSVKQHIIIDHHAPISCPICHSTFSSSTDRDRHIVARTCTQRDTPRDFLSGVSEDQVERLMLRDPEVRHAERAADDEERQRQRWFRVWDTVFPGVPRPASAHMTETREREVVALRKYWRKQGRKMVHAALKEEDRADEEVVEALQESVLRKMIDLRGL</sequence>
<dbReference type="PANTHER" id="PTHR38166">
    <property type="entry name" value="C2H2-TYPE DOMAIN-CONTAINING PROTEIN-RELATED"/>
    <property type="match status" value="1"/>
</dbReference>
<name>A0AA40EIY3_9PEZI</name>
<comment type="caution">
    <text evidence="2">The sequence shown here is derived from an EMBL/GenBank/DDBJ whole genome shotgun (WGS) entry which is preliminary data.</text>
</comment>